<dbReference type="EMBL" id="CP018743">
    <property type="protein sequence ID" value="APO83315.1"/>
    <property type="molecule type" value="Genomic_DNA"/>
</dbReference>
<reference evidence="2 4" key="3">
    <citation type="submission" date="2018-03" db="EMBL/GenBank/DDBJ databases">
        <title>Draft genome of Pseudomonas putida strain KH-18-2.</title>
        <authorList>
            <person name="Yoshizawa S."/>
            <person name="Khan N.H."/>
            <person name="Nishimura M."/>
            <person name="Chiura H.X."/>
            <person name="Ogura Y."/>
            <person name="Hayashi T."/>
            <person name="Kogure K."/>
        </authorList>
    </citation>
    <scope>NUCLEOTIDE SEQUENCE [LARGE SCALE GENOMIC DNA]</scope>
    <source>
        <strain evidence="2 4">KH-18-2</strain>
    </source>
</reference>
<evidence type="ECO:0000313" key="2">
    <source>
        <dbReference type="EMBL" id="POG02962.1"/>
    </source>
</evidence>
<dbReference type="Proteomes" id="UP000185146">
    <property type="component" value="Chromosome"/>
</dbReference>
<accession>A0A1L5PTB7</accession>
<evidence type="ECO:0000313" key="4">
    <source>
        <dbReference type="Proteomes" id="UP000237378"/>
    </source>
</evidence>
<organism evidence="1 3">
    <name type="scientific">Pseudomonas putida</name>
    <name type="common">Arthrobacter siderocapsulatus</name>
    <dbReference type="NCBI Taxonomy" id="303"/>
    <lineage>
        <taxon>Bacteria</taxon>
        <taxon>Pseudomonadati</taxon>
        <taxon>Pseudomonadota</taxon>
        <taxon>Gammaproteobacteria</taxon>
        <taxon>Pseudomonadales</taxon>
        <taxon>Pseudomonadaceae</taxon>
        <taxon>Pseudomonas</taxon>
    </lineage>
</organism>
<gene>
    <name evidence="2" type="ORF">BGP82_16800</name>
    <name evidence="1" type="ORF">BL240_18440</name>
</gene>
<protein>
    <recommendedName>
        <fullName evidence="5">FecR N-terminal domain-containing protein</fullName>
    </recommendedName>
</protein>
<reference evidence="2 4" key="1">
    <citation type="submission" date="2016-08" db="EMBL/GenBank/DDBJ databases">
        <authorList>
            <person name="Seilhamer J.J."/>
        </authorList>
    </citation>
    <scope>NUCLEOTIDE SEQUENCE [LARGE SCALE GENOMIC DNA]</scope>
    <source>
        <strain evidence="2 4">KH-18-2</strain>
    </source>
</reference>
<proteinExistence type="predicted"/>
<evidence type="ECO:0000313" key="1">
    <source>
        <dbReference type="EMBL" id="APO83315.1"/>
    </source>
</evidence>
<reference evidence="1 3" key="2">
    <citation type="submission" date="2016-12" db="EMBL/GenBank/DDBJ databases">
        <title>Draft Genome Sequence of Mercury Resistant Pseudomonas DRA525.</title>
        <authorList>
            <person name="Drace K.M."/>
        </authorList>
    </citation>
    <scope>NUCLEOTIDE SEQUENCE [LARGE SCALE GENOMIC DNA]</scope>
    <source>
        <strain evidence="1 3">DRA525</strain>
    </source>
</reference>
<name>A0A1L5PTB7_PSEPU</name>
<dbReference type="RefSeq" id="WP_051095728.1">
    <property type="nucleotide sequence ID" value="NZ_CP018743.1"/>
</dbReference>
<dbReference type="EMBL" id="MING01000083">
    <property type="protein sequence ID" value="POG02962.1"/>
    <property type="molecule type" value="Genomic_DNA"/>
</dbReference>
<dbReference type="Proteomes" id="UP000237378">
    <property type="component" value="Unassembled WGS sequence"/>
</dbReference>
<sequence length="75" mass="8608">MHGSNQTEADALAIKAYELFMATHLEPDNVEARARLIDWVQESPAHWRAFLALDQYLEDVSQLLEGAQRGKVRRE</sequence>
<dbReference type="AlphaFoldDB" id="A0A1L5PTB7"/>
<evidence type="ECO:0000313" key="3">
    <source>
        <dbReference type="Proteomes" id="UP000185146"/>
    </source>
</evidence>
<evidence type="ECO:0008006" key="5">
    <source>
        <dbReference type="Google" id="ProtNLM"/>
    </source>
</evidence>